<dbReference type="Gene3D" id="1.10.10.10">
    <property type="entry name" value="Winged helix-like DNA-binding domain superfamily/Winged helix DNA-binding domain"/>
    <property type="match status" value="2"/>
</dbReference>
<gene>
    <name evidence="7" type="ORF">GCM10012284_15270</name>
</gene>
<protein>
    <submittedName>
        <fullName evidence="7">SARP family transcriptional regulator</fullName>
    </submittedName>
</protein>
<evidence type="ECO:0000256" key="1">
    <source>
        <dbReference type="ARBA" id="ARBA00005820"/>
    </source>
</evidence>
<dbReference type="GO" id="GO:0000160">
    <property type="term" value="P:phosphorelay signal transduction system"/>
    <property type="evidence" value="ECO:0007669"/>
    <property type="project" value="InterPro"/>
</dbReference>
<reference evidence="7" key="2">
    <citation type="submission" date="2020-09" db="EMBL/GenBank/DDBJ databases">
        <authorList>
            <person name="Sun Q."/>
            <person name="Zhou Y."/>
        </authorList>
    </citation>
    <scope>NUCLEOTIDE SEQUENCE</scope>
    <source>
        <strain evidence="7">CGMCC 4.7299</strain>
    </source>
</reference>
<dbReference type="PROSITE" id="PS51755">
    <property type="entry name" value="OMPR_PHOB"/>
    <property type="match status" value="1"/>
</dbReference>
<organism evidence="7 8">
    <name type="scientific">Mangrovihabitans endophyticus</name>
    <dbReference type="NCBI Taxonomy" id="1751298"/>
    <lineage>
        <taxon>Bacteria</taxon>
        <taxon>Bacillati</taxon>
        <taxon>Actinomycetota</taxon>
        <taxon>Actinomycetes</taxon>
        <taxon>Micromonosporales</taxon>
        <taxon>Micromonosporaceae</taxon>
        <taxon>Mangrovihabitans</taxon>
    </lineage>
</organism>
<dbReference type="CDD" id="cd15831">
    <property type="entry name" value="BTAD"/>
    <property type="match status" value="1"/>
</dbReference>
<dbReference type="SUPFAM" id="SSF46894">
    <property type="entry name" value="C-terminal effector domain of the bipartite response regulators"/>
    <property type="match status" value="1"/>
</dbReference>
<dbReference type="InterPro" id="IPR036388">
    <property type="entry name" value="WH-like_DNA-bd_sf"/>
</dbReference>
<evidence type="ECO:0000313" key="7">
    <source>
        <dbReference type="EMBL" id="GGK82219.1"/>
    </source>
</evidence>
<dbReference type="Pfam" id="PF03704">
    <property type="entry name" value="BTAD"/>
    <property type="match status" value="1"/>
</dbReference>
<sequence length="1001" mass="107459">MRFGILGPLSVTDGGRDVAITAGRDRVVLATLLLNNTRIVGVEELIDAVWADDPPATARGQLQTCISRLRRLLPADMIATDPAGYAVTVPGADLDAAVFARLTAEARATAGSDGDKAAAMFREALALWRGPALTGLDTPAVRQSAGVLDEQRAAAMEDWIDLELEAGGTRELAADLAGMVERYPLRERLRAQLMTCLCQIGRQAEALAEYRRVCTLLRDELGIEPGPALQDLHRRILSGEVVPGHAAHAASPAPRNLPRTVGDFTGRGDAVSRLLAAATRTTVLAIDGMAGSGKTTLALRVAGLLADAYPDAQLFLDLHGHGERAPVEPEAALLALLRQLGIEGERVPTDLDDRAALWRSELAARRGLVILDNAASSAQIGLLLPASPGSLALVTSRRRLIGLDGVHPESLPVLDEPDAVAMLTKIVGERVTAEPEASLALVRRCGCLPLAIRLAGSRLAHRPRWAVSDLVRRLGESALPELAAEDRTVASAFAFSYGQLPARMQNVFRLLSLYPSDRFGVPAAAALADLSLDDVQDVLDELVNVHLVDEPAPGRYRLHDLVKQYASSLVDGEPPDLRRSALQRLVDFHLHASIALNFSREAHAAANDYAVGTPPRPDLVERAVADPDWLETQSRDLVALARIATEIGDHRTGWLLARVNWQFLYFRNYCDVLIAVHTQGLAAATASGDARGVALMSNYLASGLVRVGRYAEALQRISVMLDYHERARDSAGAARARSNIGVVLLRLGRLREALAAANQAYWAWPQRDVEGIARRNSESASALIQLGRHPEALRRARLALQGAVECRSASLKASCLMDVAEARACLGDLDAARRLLLAALRITRQLHQQVTKIEVLRVLGQVEARSGRSEQAVDWYLAALSLARERDQSPNIAQVSNGLGVALATVGDLGGAAELHRNALAIARRINLPVEQGRALSGLAACAAAAGDEPAARRLWQQAREIFTATGAADRFDVEARLAALDTRPGADHLRPAPDGGTMEW</sequence>
<dbReference type="PANTHER" id="PTHR35807:SF1">
    <property type="entry name" value="TRANSCRIPTIONAL REGULATOR REDD"/>
    <property type="match status" value="1"/>
</dbReference>
<dbReference type="Pfam" id="PF00486">
    <property type="entry name" value="Trans_reg_C"/>
    <property type="match status" value="1"/>
</dbReference>
<dbReference type="PRINTS" id="PR00364">
    <property type="entry name" value="DISEASERSIST"/>
</dbReference>
<dbReference type="InterPro" id="IPR005158">
    <property type="entry name" value="BTAD"/>
</dbReference>
<dbReference type="SMART" id="SM00028">
    <property type="entry name" value="TPR"/>
    <property type="match status" value="5"/>
</dbReference>
<evidence type="ECO:0000256" key="2">
    <source>
        <dbReference type="ARBA" id="ARBA00023015"/>
    </source>
</evidence>
<dbReference type="InterPro" id="IPR051677">
    <property type="entry name" value="AfsR-DnrI-RedD_regulator"/>
</dbReference>
<evidence type="ECO:0000256" key="3">
    <source>
        <dbReference type="ARBA" id="ARBA00023125"/>
    </source>
</evidence>
<reference evidence="7" key="1">
    <citation type="journal article" date="2014" name="Int. J. Syst. Evol. Microbiol.">
        <title>Complete genome sequence of Corynebacterium casei LMG S-19264T (=DSM 44701T), isolated from a smear-ripened cheese.</title>
        <authorList>
            <consortium name="US DOE Joint Genome Institute (JGI-PGF)"/>
            <person name="Walter F."/>
            <person name="Albersmeier A."/>
            <person name="Kalinowski J."/>
            <person name="Ruckert C."/>
        </authorList>
    </citation>
    <scope>NUCLEOTIDE SEQUENCE</scope>
    <source>
        <strain evidence="7">CGMCC 4.7299</strain>
    </source>
</reference>
<comment type="caution">
    <text evidence="7">The sequence shown here is derived from an EMBL/GenBank/DDBJ whole genome shotgun (WGS) entry which is preliminary data.</text>
</comment>
<dbReference type="PANTHER" id="PTHR35807">
    <property type="entry name" value="TRANSCRIPTIONAL REGULATOR REDD-RELATED"/>
    <property type="match status" value="1"/>
</dbReference>
<keyword evidence="4" id="KW-0804">Transcription</keyword>
<dbReference type="RefSeq" id="WP_189078399.1">
    <property type="nucleotide sequence ID" value="NZ_BMMX01000004.1"/>
</dbReference>
<dbReference type="GO" id="GO:0003677">
    <property type="term" value="F:DNA binding"/>
    <property type="evidence" value="ECO:0007669"/>
    <property type="project" value="UniProtKB-UniRule"/>
</dbReference>
<feature type="DNA-binding region" description="OmpR/PhoB-type" evidence="5">
    <location>
        <begin position="1"/>
        <end position="89"/>
    </location>
</feature>
<dbReference type="Proteomes" id="UP000656042">
    <property type="component" value="Unassembled WGS sequence"/>
</dbReference>
<keyword evidence="3 5" id="KW-0238">DNA-binding</keyword>
<dbReference type="SMART" id="SM00862">
    <property type="entry name" value="Trans_reg_C"/>
    <property type="match status" value="1"/>
</dbReference>
<evidence type="ECO:0000259" key="6">
    <source>
        <dbReference type="PROSITE" id="PS51755"/>
    </source>
</evidence>
<keyword evidence="2" id="KW-0805">Transcription regulation</keyword>
<dbReference type="InterPro" id="IPR027417">
    <property type="entry name" value="P-loop_NTPase"/>
</dbReference>
<name>A0A8J3BWW7_9ACTN</name>
<dbReference type="InterPro" id="IPR011990">
    <property type="entry name" value="TPR-like_helical_dom_sf"/>
</dbReference>
<dbReference type="SMART" id="SM01043">
    <property type="entry name" value="BTAD"/>
    <property type="match status" value="1"/>
</dbReference>
<proteinExistence type="inferred from homology"/>
<dbReference type="Gene3D" id="1.25.40.10">
    <property type="entry name" value="Tetratricopeptide repeat domain"/>
    <property type="match status" value="3"/>
</dbReference>
<feature type="domain" description="OmpR/PhoB-type" evidence="6">
    <location>
        <begin position="1"/>
        <end position="89"/>
    </location>
</feature>
<dbReference type="SUPFAM" id="SSF52540">
    <property type="entry name" value="P-loop containing nucleoside triphosphate hydrolases"/>
    <property type="match status" value="1"/>
</dbReference>
<dbReference type="GO" id="GO:0006355">
    <property type="term" value="P:regulation of DNA-templated transcription"/>
    <property type="evidence" value="ECO:0007669"/>
    <property type="project" value="InterPro"/>
</dbReference>
<dbReference type="SUPFAM" id="SSF48452">
    <property type="entry name" value="TPR-like"/>
    <property type="match status" value="3"/>
</dbReference>
<evidence type="ECO:0000256" key="5">
    <source>
        <dbReference type="PROSITE-ProRule" id="PRU01091"/>
    </source>
</evidence>
<comment type="similarity">
    <text evidence="1">Belongs to the AfsR/DnrI/RedD regulatory family.</text>
</comment>
<keyword evidence="8" id="KW-1185">Reference proteome</keyword>
<accession>A0A8J3BWW7</accession>
<evidence type="ECO:0000256" key="4">
    <source>
        <dbReference type="ARBA" id="ARBA00023163"/>
    </source>
</evidence>
<evidence type="ECO:0000313" key="8">
    <source>
        <dbReference type="Proteomes" id="UP000656042"/>
    </source>
</evidence>
<dbReference type="InterPro" id="IPR001867">
    <property type="entry name" value="OmpR/PhoB-type_DNA-bd"/>
</dbReference>
<dbReference type="InterPro" id="IPR016032">
    <property type="entry name" value="Sig_transdc_resp-reg_C-effctor"/>
</dbReference>
<dbReference type="EMBL" id="BMMX01000004">
    <property type="protein sequence ID" value="GGK82219.1"/>
    <property type="molecule type" value="Genomic_DNA"/>
</dbReference>
<dbReference type="AlphaFoldDB" id="A0A8J3BWW7"/>
<dbReference type="Pfam" id="PF13424">
    <property type="entry name" value="TPR_12"/>
    <property type="match status" value="1"/>
</dbReference>
<dbReference type="Gene3D" id="3.40.50.300">
    <property type="entry name" value="P-loop containing nucleotide triphosphate hydrolases"/>
    <property type="match status" value="1"/>
</dbReference>
<dbReference type="InterPro" id="IPR019734">
    <property type="entry name" value="TPR_rpt"/>
</dbReference>